<dbReference type="AlphaFoldDB" id="A0A0K2TLV9"/>
<accession>A0A0K2TLV9</accession>
<proteinExistence type="predicted"/>
<sequence length="260" mass="29652">MSLAGSSLVESAAILLHHLDELVRENLSLQAQNEINKKLNESNEANSGESRRELSPNLEELEDRYHGISHSHKELGLKFSGLQSAVYAAQKSSVMAHLLNIVKTGGQMSPFAEDLDPEEVNYVQELMDEQLELCKEVFATQVEIFTTELKLSKSRSDLVSSFSNLKERHLQMINYEEENESPEVKCHKVSKLKDTLKAEEEKLEQIKFFVLNVLNLHPYLGIDIQSSYESQQEKLIVDCGKSLEKLRQDAYRRSEKRTIS</sequence>
<name>A0A0K2TLV9_LEPSM</name>
<organism evidence="1">
    <name type="scientific">Lepeophtheirus salmonis</name>
    <name type="common">Salmon louse</name>
    <name type="synonym">Caligus salmonis</name>
    <dbReference type="NCBI Taxonomy" id="72036"/>
    <lineage>
        <taxon>Eukaryota</taxon>
        <taxon>Metazoa</taxon>
        <taxon>Ecdysozoa</taxon>
        <taxon>Arthropoda</taxon>
        <taxon>Crustacea</taxon>
        <taxon>Multicrustacea</taxon>
        <taxon>Hexanauplia</taxon>
        <taxon>Copepoda</taxon>
        <taxon>Siphonostomatoida</taxon>
        <taxon>Caligidae</taxon>
        <taxon>Lepeophtheirus</taxon>
    </lineage>
</organism>
<dbReference type="EMBL" id="HACA01009045">
    <property type="protein sequence ID" value="CDW26406.1"/>
    <property type="molecule type" value="Transcribed_RNA"/>
</dbReference>
<protein>
    <submittedName>
        <fullName evidence="1">Uncharacterized protein</fullName>
    </submittedName>
</protein>
<reference evidence="1" key="1">
    <citation type="submission" date="2014-05" db="EMBL/GenBank/DDBJ databases">
        <authorList>
            <person name="Chronopoulou M."/>
        </authorList>
    </citation>
    <scope>NUCLEOTIDE SEQUENCE</scope>
    <source>
        <tissue evidence="1">Whole organism</tissue>
    </source>
</reference>
<evidence type="ECO:0000313" key="1">
    <source>
        <dbReference type="EMBL" id="CDW26406.1"/>
    </source>
</evidence>
<dbReference type="KEGG" id="lsm:121123083"/>
<dbReference type="RefSeq" id="XP_040574100.1">
    <property type="nucleotide sequence ID" value="XM_040718166.2"/>
</dbReference>
<dbReference type="GeneID" id="121123083"/>